<reference evidence="4 5" key="1">
    <citation type="submission" date="2016-10" db="EMBL/GenBank/DDBJ databases">
        <authorList>
            <person name="de Groot N.N."/>
        </authorList>
    </citation>
    <scope>NUCLEOTIDE SEQUENCE [LARGE SCALE GENOMIC DNA]</scope>
    <source>
        <strain evidence="4 5">DSM 20678</strain>
    </source>
</reference>
<keyword evidence="2" id="KW-0560">Oxidoreductase</keyword>
<dbReference type="InterPro" id="IPR029479">
    <property type="entry name" value="Nitroreductase"/>
</dbReference>
<dbReference type="Gene3D" id="3.40.109.10">
    <property type="entry name" value="NADH Oxidase"/>
    <property type="match status" value="1"/>
</dbReference>
<organism evidence="4 5">
    <name type="scientific">Caldicoprobacter faecalis</name>
    <dbReference type="NCBI Taxonomy" id="937334"/>
    <lineage>
        <taxon>Bacteria</taxon>
        <taxon>Bacillati</taxon>
        <taxon>Bacillota</taxon>
        <taxon>Clostridia</taxon>
        <taxon>Caldicoprobacterales</taxon>
        <taxon>Caldicoprobacteraceae</taxon>
        <taxon>Caldicoprobacter</taxon>
    </lineage>
</organism>
<gene>
    <name evidence="4" type="ORF">SAMN05444406_1712</name>
</gene>
<evidence type="ECO:0000256" key="2">
    <source>
        <dbReference type="ARBA" id="ARBA00023002"/>
    </source>
</evidence>
<dbReference type="GO" id="GO:0016491">
    <property type="term" value="F:oxidoreductase activity"/>
    <property type="evidence" value="ECO:0007669"/>
    <property type="project" value="UniProtKB-KW"/>
</dbReference>
<dbReference type="OrthoDB" id="9812105at2"/>
<dbReference type="Proteomes" id="UP000198577">
    <property type="component" value="Unassembled WGS sequence"/>
</dbReference>
<dbReference type="EMBL" id="FOXR01000071">
    <property type="protein sequence ID" value="SFQ48393.1"/>
    <property type="molecule type" value="Genomic_DNA"/>
</dbReference>
<sequence length="157" mass="18115">MEFMDVISKRRAIRKYKKDPIPEEKLQRLFQALRLAPSGNNRQPYRFIFVRDEKVRREIVQRACYQDFLYDAPVIMVACCEPGRSFDTAIAVDHLVLAATNEGLGTCWVGWFDRDAVKEILGIECNMDVPILVPIGYPDESPPARPRKTLEELVKVM</sequence>
<protein>
    <submittedName>
        <fullName evidence="4">Nitroreductase</fullName>
    </submittedName>
</protein>
<dbReference type="AlphaFoldDB" id="A0A1I5YVU6"/>
<dbReference type="RefSeq" id="WP_025746881.1">
    <property type="nucleotide sequence ID" value="NZ_FOXR01000071.1"/>
</dbReference>
<dbReference type="PANTHER" id="PTHR43673">
    <property type="entry name" value="NAD(P)H NITROREDUCTASE YDGI-RELATED"/>
    <property type="match status" value="1"/>
</dbReference>
<feature type="domain" description="Nitroreductase" evidence="3">
    <location>
        <begin position="63"/>
        <end position="137"/>
    </location>
</feature>
<evidence type="ECO:0000313" key="5">
    <source>
        <dbReference type="Proteomes" id="UP000198577"/>
    </source>
</evidence>
<evidence type="ECO:0000259" key="3">
    <source>
        <dbReference type="Pfam" id="PF00881"/>
    </source>
</evidence>
<dbReference type="PANTHER" id="PTHR43673:SF10">
    <property type="entry name" value="NADH DEHYDROGENASE_NAD(P)H NITROREDUCTASE XCC3605-RELATED"/>
    <property type="match status" value="1"/>
</dbReference>
<feature type="domain" description="Nitroreductase" evidence="3">
    <location>
        <begin position="7"/>
        <end position="62"/>
    </location>
</feature>
<keyword evidence="5" id="KW-1185">Reference proteome</keyword>
<dbReference type="Pfam" id="PF00881">
    <property type="entry name" value="Nitroreductase"/>
    <property type="match status" value="2"/>
</dbReference>
<proteinExistence type="inferred from homology"/>
<comment type="similarity">
    <text evidence="1">Belongs to the nitroreductase family.</text>
</comment>
<dbReference type="InterPro" id="IPR000415">
    <property type="entry name" value="Nitroreductase-like"/>
</dbReference>
<evidence type="ECO:0000313" key="4">
    <source>
        <dbReference type="EMBL" id="SFQ48393.1"/>
    </source>
</evidence>
<evidence type="ECO:0000256" key="1">
    <source>
        <dbReference type="ARBA" id="ARBA00007118"/>
    </source>
</evidence>
<dbReference type="STRING" id="937334.SAMN05444406_1712"/>
<dbReference type="SUPFAM" id="SSF55469">
    <property type="entry name" value="FMN-dependent nitroreductase-like"/>
    <property type="match status" value="1"/>
</dbReference>
<accession>A0A1I5YVU6</accession>
<name>A0A1I5YVU6_9FIRM</name>